<sequence>MPACKSCPKGSYCPLQGQINPSQCQTGYVSEQGATSCSKCPDGHKCANGIDSGVCPAGGFCDENGRYASCPVQAGTYNPNTSASSSTYCIICQKGNYCRSGSISPVACREGSFQPKLGQSRSYACKNCPAGSYCPRSGLASAVPCPDGFVCPSGTVDLGQAKRQCPRGYFCRGGKKKSKCPKGSYQARDELAASSCKNCPVGRFCPKASIDPVNCPKGTYSNMLNLTSIHDCQWCPNGKYCLGRGLNKPTGNCQQGFYCPGRSFLPSSRLCPGIRLNQVFFFIISRSWALLPDGDQTTCNVSSRNVQQKNGRKKHLVLLEMRR</sequence>
<organism evidence="1">
    <name type="scientific">Oikopleura dioica</name>
    <name type="common">Tunicate</name>
    <dbReference type="NCBI Taxonomy" id="34765"/>
    <lineage>
        <taxon>Eukaryota</taxon>
        <taxon>Metazoa</taxon>
        <taxon>Chordata</taxon>
        <taxon>Tunicata</taxon>
        <taxon>Appendicularia</taxon>
        <taxon>Copelata</taxon>
        <taxon>Oikopleuridae</taxon>
        <taxon>Oikopleura</taxon>
    </lineage>
</organism>
<reference evidence="1" key="1">
    <citation type="journal article" date="2010" name="Science">
        <title>Plasticity of animal genome architecture unmasked by rapid evolution of a pelagic tunicate.</title>
        <authorList>
            <person name="Denoeud F."/>
            <person name="Henriet S."/>
            <person name="Mungpakdee S."/>
            <person name="Aury J.M."/>
            <person name="Da Silva C."/>
            <person name="Brinkmann H."/>
            <person name="Mikhaleva J."/>
            <person name="Olsen L.C."/>
            <person name="Jubin C."/>
            <person name="Canestro C."/>
            <person name="Bouquet J.M."/>
            <person name="Danks G."/>
            <person name="Poulain J."/>
            <person name="Campsteijn C."/>
            <person name="Adamski M."/>
            <person name="Cross I."/>
            <person name="Yadetie F."/>
            <person name="Muffato M."/>
            <person name="Louis A."/>
            <person name="Butcher S."/>
            <person name="Tsagkogeorga G."/>
            <person name="Konrad A."/>
            <person name="Singh S."/>
            <person name="Jensen M.F."/>
            <person name="Cong E.H."/>
            <person name="Eikeseth-Otteraa H."/>
            <person name="Noel B."/>
            <person name="Anthouard V."/>
            <person name="Porcel B.M."/>
            <person name="Kachouri-Lafond R."/>
            <person name="Nishino A."/>
            <person name="Ugolini M."/>
            <person name="Chourrout P."/>
            <person name="Nishida H."/>
            <person name="Aasland R."/>
            <person name="Huzurbazar S."/>
            <person name="Westhof E."/>
            <person name="Delsuc F."/>
            <person name="Lehrach H."/>
            <person name="Reinhardt R."/>
            <person name="Weissenbach J."/>
            <person name="Roy S.W."/>
            <person name="Artiguenave F."/>
            <person name="Postlethwait J.H."/>
            <person name="Manak J.R."/>
            <person name="Thompson E.M."/>
            <person name="Jaillon O."/>
            <person name="Du Pasquier L."/>
            <person name="Boudinot P."/>
            <person name="Liberles D.A."/>
            <person name="Volff J.N."/>
            <person name="Philippe H."/>
            <person name="Lenhard B."/>
            <person name="Roest Crollius H."/>
            <person name="Wincker P."/>
            <person name="Chourrout D."/>
        </authorList>
    </citation>
    <scope>NUCLEOTIDE SEQUENCE [LARGE SCALE GENOMIC DNA]</scope>
</reference>
<evidence type="ECO:0000313" key="2">
    <source>
        <dbReference type="Proteomes" id="UP000001307"/>
    </source>
</evidence>
<dbReference type="AlphaFoldDB" id="E4XTM0"/>
<name>E4XTM0_OIKDI</name>
<keyword evidence="2" id="KW-1185">Reference proteome</keyword>
<dbReference type="Gene3D" id="2.10.50.10">
    <property type="entry name" value="Tumor Necrosis Factor Receptor, subunit A, domain 2"/>
    <property type="match status" value="2"/>
</dbReference>
<evidence type="ECO:0000313" key="1">
    <source>
        <dbReference type="EMBL" id="CBY13082.1"/>
    </source>
</evidence>
<dbReference type="PANTHER" id="PTHR46104">
    <property type="entry name" value="GENE 9195-RELATED-RELATED"/>
    <property type="match status" value="1"/>
</dbReference>
<dbReference type="Proteomes" id="UP000001307">
    <property type="component" value="Unassembled WGS sequence"/>
</dbReference>
<evidence type="ECO:0008006" key="3">
    <source>
        <dbReference type="Google" id="ProtNLM"/>
    </source>
</evidence>
<dbReference type="OrthoDB" id="439917at2759"/>
<dbReference type="PANTHER" id="PTHR46104:SF1">
    <property type="entry name" value="GENE 9195-RELATED"/>
    <property type="match status" value="1"/>
</dbReference>
<proteinExistence type="predicted"/>
<dbReference type="InParanoid" id="E4XTM0"/>
<dbReference type="SUPFAM" id="SSF57184">
    <property type="entry name" value="Growth factor receptor domain"/>
    <property type="match status" value="2"/>
</dbReference>
<dbReference type="EMBL" id="FN653158">
    <property type="protein sequence ID" value="CBY13082.1"/>
    <property type="molecule type" value="Genomic_DNA"/>
</dbReference>
<dbReference type="InterPro" id="IPR009030">
    <property type="entry name" value="Growth_fac_rcpt_cys_sf"/>
</dbReference>
<accession>E4XTM0</accession>
<dbReference type="SMART" id="SM01411">
    <property type="entry name" value="Ephrin_rec_like"/>
    <property type="match status" value="5"/>
</dbReference>
<protein>
    <recommendedName>
        <fullName evidence="3">Tyrosine-protein kinase ephrin type A/B receptor-like domain-containing protein</fullName>
    </recommendedName>
</protein>
<gene>
    <name evidence="1" type="ORF">GSOID_T00003826001</name>
</gene>